<protein>
    <recommendedName>
        <fullName evidence="1">Methyltransferase type 11 domain-containing protein</fullName>
    </recommendedName>
</protein>
<gene>
    <name evidence="2" type="ORF">B0A54_10946</name>
</gene>
<dbReference type="Proteomes" id="UP000310066">
    <property type="component" value="Unassembled WGS sequence"/>
</dbReference>
<name>A0A4U0UND7_9PEZI</name>
<organism evidence="2 3">
    <name type="scientific">Friedmanniomyces endolithicus</name>
    <dbReference type="NCBI Taxonomy" id="329885"/>
    <lineage>
        <taxon>Eukaryota</taxon>
        <taxon>Fungi</taxon>
        <taxon>Dikarya</taxon>
        <taxon>Ascomycota</taxon>
        <taxon>Pezizomycotina</taxon>
        <taxon>Dothideomycetes</taxon>
        <taxon>Dothideomycetidae</taxon>
        <taxon>Mycosphaerellales</taxon>
        <taxon>Teratosphaeriaceae</taxon>
        <taxon>Friedmanniomyces</taxon>
    </lineage>
</organism>
<dbReference type="GO" id="GO:0008757">
    <property type="term" value="F:S-adenosylmethionine-dependent methyltransferase activity"/>
    <property type="evidence" value="ECO:0007669"/>
    <property type="project" value="InterPro"/>
</dbReference>
<evidence type="ECO:0000313" key="3">
    <source>
        <dbReference type="Proteomes" id="UP000310066"/>
    </source>
</evidence>
<proteinExistence type="predicted"/>
<dbReference type="Gene3D" id="3.40.50.150">
    <property type="entry name" value="Vaccinia Virus protein VP39"/>
    <property type="match status" value="1"/>
</dbReference>
<comment type="caution">
    <text evidence="2">The sequence shown here is derived from an EMBL/GenBank/DDBJ whole genome shotgun (WGS) entry which is preliminary data.</text>
</comment>
<sequence>MDSSELSSTKGDDWNVLASEYASITAKTSLLPIGLMLSRANAPHPFAHATGILDNGCGPGPVMSRIIQDYGHEIPSSSPLTCADFSDGMLAQVRAAKERAGPGSPWARVEVRNQNAMDLCEVADGSVSHVTAGMVYFMVPEPQKALQESLRVLEPDGVLALSAWEGSEWLDLMNLLPKVRPDKTMPTLPVAWTSTGGIKGEMEKAGFRDVEVHECPVTMAFQDYESYARFFSTKLPQMVALTTDMSEVEVGKLQALMVEEMKKMCPEAPGALKGVSLVGVGRK</sequence>
<dbReference type="InterPro" id="IPR029063">
    <property type="entry name" value="SAM-dependent_MTases_sf"/>
</dbReference>
<reference evidence="2 3" key="1">
    <citation type="submission" date="2017-03" db="EMBL/GenBank/DDBJ databases">
        <title>Genomes of endolithic fungi from Antarctica.</title>
        <authorList>
            <person name="Coleine C."/>
            <person name="Masonjones S."/>
            <person name="Stajich J.E."/>
        </authorList>
    </citation>
    <scope>NUCLEOTIDE SEQUENCE [LARGE SCALE GENOMIC DNA]</scope>
    <source>
        <strain evidence="2 3">CCFEE 5311</strain>
    </source>
</reference>
<dbReference type="Pfam" id="PF08241">
    <property type="entry name" value="Methyltransf_11"/>
    <property type="match status" value="1"/>
</dbReference>
<dbReference type="InterPro" id="IPR013216">
    <property type="entry name" value="Methyltransf_11"/>
</dbReference>
<feature type="domain" description="Methyltransferase type 11" evidence="1">
    <location>
        <begin position="53"/>
        <end position="160"/>
    </location>
</feature>
<dbReference type="EMBL" id="NAJP01000052">
    <property type="protein sequence ID" value="TKA37361.1"/>
    <property type="molecule type" value="Genomic_DNA"/>
</dbReference>
<dbReference type="CDD" id="cd02440">
    <property type="entry name" value="AdoMet_MTases"/>
    <property type="match status" value="1"/>
</dbReference>
<accession>A0A4U0UND7</accession>
<evidence type="ECO:0000259" key="1">
    <source>
        <dbReference type="Pfam" id="PF08241"/>
    </source>
</evidence>
<dbReference type="SUPFAM" id="SSF53335">
    <property type="entry name" value="S-adenosyl-L-methionine-dependent methyltransferases"/>
    <property type="match status" value="1"/>
</dbReference>
<dbReference type="OrthoDB" id="2013972at2759"/>
<dbReference type="AlphaFoldDB" id="A0A4U0UND7"/>
<dbReference type="PANTHER" id="PTHR43591">
    <property type="entry name" value="METHYLTRANSFERASE"/>
    <property type="match status" value="1"/>
</dbReference>
<evidence type="ECO:0000313" key="2">
    <source>
        <dbReference type="EMBL" id="TKA37361.1"/>
    </source>
</evidence>